<dbReference type="Proteomes" id="UP000242682">
    <property type="component" value="Unassembled WGS sequence"/>
</dbReference>
<proteinExistence type="predicted"/>
<dbReference type="EMBL" id="PYAT01000007">
    <property type="protein sequence ID" value="PSL36381.1"/>
    <property type="molecule type" value="Genomic_DNA"/>
</dbReference>
<accession>A0A2P8GQY6</accession>
<sequence length="81" mass="9288">MSFFLAGIVLWSLVILSFVLLIVGIWKKSWQLLAWSGAAMLLPSLLIFMGDDGIWFKMAIVPPILLFAGAYYMRYKMKHTF</sequence>
<gene>
    <name evidence="2" type="ORF">B0H99_107203</name>
</gene>
<feature type="transmembrane region" description="Helical" evidence="1">
    <location>
        <begin position="6"/>
        <end position="25"/>
    </location>
</feature>
<feature type="transmembrane region" description="Helical" evidence="1">
    <location>
        <begin position="54"/>
        <end position="73"/>
    </location>
</feature>
<comment type="caution">
    <text evidence="2">The sequence shown here is derived from an EMBL/GenBank/DDBJ whole genome shotgun (WGS) entry which is preliminary data.</text>
</comment>
<dbReference type="AlphaFoldDB" id="A0A2P8GQY6"/>
<evidence type="ECO:0000313" key="2">
    <source>
        <dbReference type="EMBL" id="PSL36381.1"/>
    </source>
</evidence>
<keyword evidence="3" id="KW-1185">Reference proteome</keyword>
<keyword evidence="1" id="KW-0812">Transmembrane</keyword>
<evidence type="ECO:0000256" key="1">
    <source>
        <dbReference type="SAM" id="Phobius"/>
    </source>
</evidence>
<reference evidence="2 3" key="1">
    <citation type="submission" date="2018-03" db="EMBL/GenBank/DDBJ databases">
        <title>Genomic Encyclopedia of Type Strains, Phase III (KMG-III): the genomes of soil and plant-associated and newly described type strains.</title>
        <authorList>
            <person name="Whitman W."/>
        </authorList>
    </citation>
    <scope>NUCLEOTIDE SEQUENCE [LARGE SCALE GENOMIC DNA]</scope>
    <source>
        <strain evidence="2 3">CGMCC 1.12259</strain>
    </source>
</reference>
<name>A0A2P8GQY6_9BACL</name>
<feature type="transmembrane region" description="Helical" evidence="1">
    <location>
        <begin position="32"/>
        <end position="48"/>
    </location>
</feature>
<keyword evidence="1" id="KW-1133">Transmembrane helix</keyword>
<protein>
    <recommendedName>
        <fullName evidence="4">YesK-like protein</fullName>
    </recommendedName>
</protein>
<organism evidence="2 3">
    <name type="scientific">Planomicrobium soli</name>
    <dbReference type="NCBI Taxonomy" id="1176648"/>
    <lineage>
        <taxon>Bacteria</taxon>
        <taxon>Bacillati</taxon>
        <taxon>Bacillota</taxon>
        <taxon>Bacilli</taxon>
        <taxon>Bacillales</taxon>
        <taxon>Caryophanaceae</taxon>
        <taxon>Planomicrobium</taxon>
    </lineage>
</organism>
<evidence type="ECO:0008006" key="4">
    <source>
        <dbReference type="Google" id="ProtNLM"/>
    </source>
</evidence>
<dbReference type="RefSeq" id="WP_106533734.1">
    <property type="nucleotide sequence ID" value="NZ_PYAT01000007.1"/>
</dbReference>
<dbReference type="OrthoDB" id="2892502at2"/>
<keyword evidence="1" id="KW-0472">Membrane</keyword>
<evidence type="ECO:0000313" key="3">
    <source>
        <dbReference type="Proteomes" id="UP000242682"/>
    </source>
</evidence>